<sequence length="2476" mass="279271">MVERRVHRMSITETWISDAGLYTFVVGKSCSEITLTVNVPEAPYFVHKFESITTEASEPVRFSCRIAGTPSPTVVWLHEDQRLHQGFKTRILSDQEQHTLLLLEAFTEDSGIYTCKATNDYGHTSCSATLYVEAKETPSPLEAAESIIPPEIIQPIEPASTKEGQPARFQCHITGENLKVNWYCNDKKIKPSRFFKMMNFEDTYQLEIVEVYPEDVGMYKCTAYNAYGEASCSATLNLEAFFEEVKEWNVADGSELSDGRIEFQRASSDIIDCLHHELNSSLCSRVEYFKPCFIKKLKYQSVLEGNPIRFECKIAASPTPKFSWLYNNRPLARNSRYVITLESHLHVHYSSLEIEKVEEQDSGSYRVFAINCEGSAECAASLLVKIHFQQHINFLNSIRLVQKTHNFLDIVVQAKKEKKEVVTLRHVGSPLERKRPVRKTFVFSEQKGAHIPLFISKPSIIQGNISFPISPPSFYCTVDQRQKHEQHKIEKGKLVPSQTSLDMDIQHKLYLLKEIKKKIVERKLLGKSTTCAANTGSSEPERQISFSSPVITNSKVSTMAHKAKELQKRMAKIIGLSVESTSKQPSHCTAYVVPQSRLRTKMLQERFLKEVESKMYSQPSEPSRISERFGNLSVAQQKRTLAGESKTRQIKFPPSFDRVQEEALSESKLNVELSSASKILCCPPGTDEKRKQNVEHFLACFAHEHEATKTTDEELHRQMNETARQLEIFFPEMMAGAQVEHSETSEGANSPLFMESLKDQIVKVRENCKFTCGFLGNPHPAILWYKDTKLLIKKRKYSITTTDIDTSLFISSVSLEHAGKYTCVIINQHGMDSTTAKLIIEDEDAAEIKSPVTEMYKPSPRKGNPPLYKIAAAPTEATTAMPENVNQEQSASSSSNCDEIFAGSENADNKPNENEKSDTQVLDIHGRKDFCNAHGAMLPCAIVSFPKVKRQLGIVNEKHQNVNANKAVEHLFTKQKDLIATKPTSLELPVDINITSQFTSKGNHEQEQTGDSKNGFEPEEVDNFLISQETLNINLRFYESYEVPKIIKMMEDVYCSEGESAIFECIFFADPEPVMSWCKDKQLLSIDGKKYWTEGTRGHCRLTVESVDSNDVGQYSCTARNVIGEVECFSTLSIEVPLRGLVQTKQINEEYQHVNANLDSFENKTLIYDVIKFPASMQKINTTGEERHSVSFNNDFTLHNENGISVSNSAVKISESIGAYSQDSNEAKEIKNETFNIDDHHLQANIVQKFHLLDANGKSINVAEHVSKDIDVSVKPTAEVQNINSLLKDRKEHLSCREGDAFKLNVIDGLCPDQDVSYQKTQTDKEEDTFERIWNNHCPDVIQSSINSNIVDLFEIQKPMPKLDIFKQHVVQGGCDRFQQPQNISGEVTEPLIKYQHITVFQPECAVISMTEEQCSMVNMKSQSEDLSELKLQKCHSDQVNSSKFSTDAASYFLRLEKEMFHLAGTQDDMQNEKSKAVTLEHIFGGNVTTVDGDIPAPKPKPDSLQTGNDMIPLEFNKEITKTQNESDEVDSKLIGFCVQLQENCTAQEVSTVSLDNSTALLQQNDSTMTQPKDEPFEKEDFTVPLKQVDDMAALLKEDSIVKIEQEECTVPVKQYDSTSSLEQKTKSTIEVQEVYSTDLLEQKNHTVPLEEYDCIVISTQEDNTATFEPNDYSLDILLEQDDFTVKFEKGRSAIVPSKHNSTVSFDGEDSDVALSKHEPTVPLEQDDSTDKLKQQNPTEEILKGESIMQLEQKDFPITLPKSDLSVHFKQQYPSVESPKEASQIPLKKDYDIVQMEYNNYTTKLVQKDSTVAILKDGSTIHSKQEHSSVPLEPEKSVMPLPKYDSLVPLQQENSTVQLEQKDSAMTLEKEESTIPLENMDFTVLSIQKDFPVESPKNVHTIRIENATEVIPKDDCIVEFEEDFSICSLQQNVSTMMLQKFDTTNSLEQNESTVELSKYAPTNPLEKPDSTAPPHKHAPTVVFKQEDTTAALEHSDCSVIINDQSSIPLDQEYSTFPLEIVASTVVFYKNAPAFPLEDKASTMLLQKDDYLVPLVQENSTFKLEQEDSQMTLPKYYSTIPLGKISVVPFDQKTSVPSQKHAVTVPLEGGDSRVSLSKDDSIVQFEEENTTSSLEQKECTIALQQDDSTDILQQKYFKVLQENYDSTLPLQLQDSTDSMQHKECSVIFPEPEPRMVMEQEDSPAPLQHESSPLTLNKNDPLEEEDSIVTSPKDESTVRLEQYCPTVPLENDYFTAELDKKDSTVLSLKEYSTVTSVQSDFVFPKKQSTVPQGKEDSLMELAQEVFEPIERDISSEHLNKVCSVVPLAEEDLILPIAIGNSSVSLSEEISSELLVKEDTVLSVSKNKSALLSAPDNISEPIYQKDSPTLLKQSKSPFPLVENNFRLSLQQDFAVFQQKSDSSTQFNHKDFTFSLEENSQVPLSQEDPAVPVEEVNSAKTLRKAIHHSIFETRACSTNH</sequence>
<organism evidence="11 12">
    <name type="scientific">Eptatretus burgeri</name>
    <name type="common">Inshore hagfish</name>
    <dbReference type="NCBI Taxonomy" id="7764"/>
    <lineage>
        <taxon>Eukaryota</taxon>
        <taxon>Metazoa</taxon>
        <taxon>Chordata</taxon>
        <taxon>Craniata</taxon>
        <taxon>Vertebrata</taxon>
        <taxon>Cyclostomata</taxon>
        <taxon>Myxini</taxon>
        <taxon>Myxiniformes</taxon>
        <taxon>Myxinidae</taxon>
        <taxon>Eptatretinae</taxon>
        <taxon>Eptatretus</taxon>
    </lineage>
</organism>
<keyword evidence="3" id="KW-0963">Cytoplasm</keyword>
<feature type="domain" description="Ig-like" evidence="10">
    <location>
        <begin position="1044"/>
        <end position="1133"/>
    </location>
</feature>
<evidence type="ECO:0000256" key="9">
    <source>
        <dbReference type="SAM" id="MobiDB-lite"/>
    </source>
</evidence>
<dbReference type="GO" id="GO:0055013">
    <property type="term" value="P:cardiac muscle cell development"/>
    <property type="evidence" value="ECO:0007669"/>
    <property type="project" value="UniProtKB-ARBA"/>
</dbReference>
<evidence type="ECO:0000256" key="3">
    <source>
        <dbReference type="ARBA" id="ARBA00022490"/>
    </source>
</evidence>
<feature type="region of interest" description="Disordered" evidence="9">
    <location>
        <begin position="883"/>
        <end position="918"/>
    </location>
</feature>
<dbReference type="Pfam" id="PF07679">
    <property type="entry name" value="I-set"/>
    <property type="match status" value="5"/>
</dbReference>
<evidence type="ECO:0000259" key="10">
    <source>
        <dbReference type="PROSITE" id="PS50835"/>
    </source>
</evidence>
<evidence type="ECO:0000256" key="7">
    <source>
        <dbReference type="ARBA" id="ARBA00023157"/>
    </source>
</evidence>
<dbReference type="InterPro" id="IPR003598">
    <property type="entry name" value="Ig_sub2"/>
</dbReference>
<dbReference type="Ensembl" id="ENSEBUT00000015567.1">
    <property type="protein sequence ID" value="ENSEBUP00000014991.1"/>
    <property type="gene ID" value="ENSEBUG00000009452.1"/>
</dbReference>
<keyword evidence="8" id="KW-0393">Immunoglobulin domain</keyword>
<keyword evidence="12" id="KW-1185">Reference proteome</keyword>
<evidence type="ECO:0000313" key="12">
    <source>
        <dbReference type="Proteomes" id="UP000694388"/>
    </source>
</evidence>
<dbReference type="InterPro" id="IPR003599">
    <property type="entry name" value="Ig_sub"/>
</dbReference>
<dbReference type="GeneTree" id="ENSGT01110000267173"/>
<dbReference type="PROSITE" id="PS50835">
    <property type="entry name" value="IG_LIKE"/>
    <property type="match status" value="5"/>
</dbReference>
<feature type="domain" description="Ig-like" evidence="10">
    <location>
        <begin position="291"/>
        <end position="383"/>
    </location>
</feature>
<evidence type="ECO:0000256" key="6">
    <source>
        <dbReference type="ARBA" id="ARBA00022840"/>
    </source>
</evidence>
<dbReference type="PANTHER" id="PTHR13817:SF166">
    <property type="entry name" value="NEURONAL IGCAM-RELATED"/>
    <property type="match status" value="1"/>
</dbReference>
<evidence type="ECO:0000256" key="4">
    <source>
        <dbReference type="ARBA" id="ARBA00022737"/>
    </source>
</evidence>
<feature type="domain" description="Ig-like" evidence="10">
    <location>
        <begin position="150"/>
        <end position="237"/>
    </location>
</feature>
<keyword evidence="7" id="KW-1015">Disulfide bond</keyword>
<reference evidence="11" key="1">
    <citation type="submission" date="2025-08" db="UniProtKB">
        <authorList>
            <consortium name="Ensembl"/>
        </authorList>
    </citation>
    <scope>IDENTIFICATION</scope>
</reference>
<evidence type="ECO:0000256" key="2">
    <source>
        <dbReference type="ARBA" id="ARBA00006692"/>
    </source>
</evidence>
<dbReference type="InterPro" id="IPR007110">
    <property type="entry name" value="Ig-like_dom"/>
</dbReference>
<dbReference type="SUPFAM" id="SSF48726">
    <property type="entry name" value="Immunoglobulin"/>
    <property type="match status" value="5"/>
</dbReference>
<dbReference type="InterPro" id="IPR013098">
    <property type="entry name" value="Ig_I-set"/>
</dbReference>
<dbReference type="Gene3D" id="2.60.40.10">
    <property type="entry name" value="Immunoglobulins"/>
    <property type="match status" value="5"/>
</dbReference>
<feature type="compositionally biased region" description="Basic and acidic residues" evidence="9">
    <location>
        <begin position="907"/>
        <end position="918"/>
    </location>
</feature>
<dbReference type="FunFam" id="2.60.40.10:FF:000147">
    <property type="entry name" value="Myosin light chain kinase"/>
    <property type="match status" value="1"/>
</dbReference>
<feature type="domain" description="Ig-like" evidence="10">
    <location>
        <begin position="43"/>
        <end position="131"/>
    </location>
</feature>
<feature type="region of interest" description="Disordered" evidence="9">
    <location>
        <begin position="2195"/>
        <end position="2233"/>
    </location>
</feature>
<keyword evidence="6" id="KW-0067">ATP-binding</keyword>
<dbReference type="GO" id="GO:0005737">
    <property type="term" value="C:cytoplasm"/>
    <property type="evidence" value="ECO:0007669"/>
    <property type="project" value="UniProtKB-SubCell"/>
</dbReference>
<dbReference type="CDD" id="cd00096">
    <property type="entry name" value="Ig"/>
    <property type="match status" value="1"/>
</dbReference>
<feature type="compositionally biased region" description="Polar residues" evidence="9">
    <location>
        <begin position="884"/>
        <end position="897"/>
    </location>
</feature>
<feature type="compositionally biased region" description="Polar residues" evidence="9">
    <location>
        <begin position="2207"/>
        <end position="2216"/>
    </location>
</feature>
<protein>
    <recommendedName>
        <fullName evidence="10">Ig-like domain-containing protein</fullName>
    </recommendedName>
</protein>
<comment type="subcellular location">
    <subcellularLocation>
        <location evidence="1">Cytoplasm</location>
    </subcellularLocation>
</comment>
<evidence type="ECO:0000256" key="1">
    <source>
        <dbReference type="ARBA" id="ARBA00004496"/>
    </source>
</evidence>
<dbReference type="FunFam" id="2.60.40.10:FF:000107">
    <property type="entry name" value="Myosin, light chain kinase a"/>
    <property type="match status" value="1"/>
</dbReference>
<dbReference type="Proteomes" id="UP000694388">
    <property type="component" value="Unplaced"/>
</dbReference>
<name>A0A8C4QG81_EPTBU</name>
<dbReference type="FunFam" id="2.60.40.10:FF:000032">
    <property type="entry name" value="palladin isoform X1"/>
    <property type="match status" value="1"/>
</dbReference>
<keyword evidence="5" id="KW-0547">Nucleotide-binding</keyword>
<dbReference type="GO" id="GO:0045989">
    <property type="term" value="P:positive regulation of striated muscle contraction"/>
    <property type="evidence" value="ECO:0007669"/>
    <property type="project" value="UniProtKB-ARBA"/>
</dbReference>
<feature type="domain" description="Ig-like" evidence="10">
    <location>
        <begin position="731"/>
        <end position="839"/>
    </location>
</feature>
<dbReference type="InterPro" id="IPR050964">
    <property type="entry name" value="Striated_Muscle_Regulatory"/>
</dbReference>
<reference evidence="11" key="2">
    <citation type="submission" date="2025-09" db="UniProtKB">
        <authorList>
            <consortium name="Ensembl"/>
        </authorList>
    </citation>
    <scope>IDENTIFICATION</scope>
</reference>
<dbReference type="SMART" id="SM00409">
    <property type="entry name" value="IG"/>
    <property type="match status" value="5"/>
</dbReference>
<proteinExistence type="inferred from homology"/>
<dbReference type="FunFam" id="2.60.40.10:FF:000425">
    <property type="entry name" value="Myosin light chain kinase"/>
    <property type="match status" value="2"/>
</dbReference>
<dbReference type="InterPro" id="IPR036179">
    <property type="entry name" value="Ig-like_dom_sf"/>
</dbReference>
<dbReference type="GO" id="GO:0060298">
    <property type="term" value="P:positive regulation of sarcomere organization"/>
    <property type="evidence" value="ECO:0007669"/>
    <property type="project" value="UniProtKB-ARBA"/>
</dbReference>
<evidence type="ECO:0000256" key="8">
    <source>
        <dbReference type="ARBA" id="ARBA00023319"/>
    </source>
</evidence>
<dbReference type="SMART" id="SM00408">
    <property type="entry name" value="IGc2"/>
    <property type="match status" value="5"/>
</dbReference>
<dbReference type="PANTHER" id="PTHR13817">
    <property type="entry name" value="TITIN"/>
    <property type="match status" value="1"/>
</dbReference>
<dbReference type="GO" id="GO:0003007">
    <property type="term" value="P:heart morphogenesis"/>
    <property type="evidence" value="ECO:0007669"/>
    <property type="project" value="UniProtKB-ARBA"/>
</dbReference>
<keyword evidence="4" id="KW-0677">Repeat</keyword>
<accession>A0A8C4QG81</accession>
<evidence type="ECO:0000313" key="11">
    <source>
        <dbReference type="Ensembl" id="ENSEBUP00000014991.1"/>
    </source>
</evidence>
<comment type="similarity">
    <text evidence="2">Belongs to the protein kinase superfamily. CAMK Ser/Thr protein kinase family.</text>
</comment>
<dbReference type="GO" id="GO:0005524">
    <property type="term" value="F:ATP binding"/>
    <property type="evidence" value="ECO:0007669"/>
    <property type="project" value="UniProtKB-KW"/>
</dbReference>
<dbReference type="InterPro" id="IPR013783">
    <property type="entry name" value="Ig-like_fold"/>
</dbReference>
<evidence type="ECO:0000256" key="5">
    <source>
        <dbReference type="ARBA" id="ARBA00022741"/>
    </source>
</evidence>